<name>A0A9Q1FVM7_SYNKA</name>
<evidence type="ECO:0000313" key="3">
    <source>
        <dbReference type="Proteomes" id="UP001152622"/>
    </source>
</evidence>
<reference evidence="2" key="1">
    <citation type="journal article" date="2023" name="Science">
        <title>Genome structures resolve the early diversification of teleost fishes.</title>
        <authorList>
            <person name="Parey E."/>
            <person name="Louis A."/>
            <person name="Montfort J."/>
            <person name="Bouchez O."/>
            <person name="Roques C."/>
            <person name="Iampietro C."/>
            <person name="Lluch J."/>
            <person name="Castinel A."/>
            <person name="Donnadieu C."/>
            <person name="Desvignes T."/>
            <person name="Floi Bucao C."/>
            <person name="Jouanno E."/>
            <person name="Wen M."/>
            <person name="Mejri S."/>
            <person name="Dirks R."/>
            <person name="Jansen H."/>
            <person name="Henkel C."/>
            <person name="Chen W.J."/>
            <person name="Zahm M."/>
            <person name="Cabau C."/>
            <person name="Klopp C."/>
            <person name="Thompson A.W."/>
            <person name="Robinson-Rechavi M."/>
            <person name="Braasch I."/>
            <person name="Lecointre G."/>
            <person name="Bobe J."/>
            <person name="Postlethwait J.H."/>
            <person name="Berthelot C."/>
            <person name="Roest Crollius H."/>
            <person name="Guiguen Y."/>
        </authorList>
    </citation>
    <scope>NUCLEOTIDE SEQUENCE</scope>
    <source>
        <strain evidence="2">WJC10195</strain>
    </source>
</reference>
<evidence type="ECO:0000313" key="2">
    <source>
        <dbReference type="EMBL" id="KAJ8368427.1"/>
    </source>
</evidence>
<dbReference type="AlphaFoldDB" id="A0A9Q1FVM7"/>
<comment type="caution">
    <text evidence="2">The sequence shown here is derived from an EMBL/GenBank/DDBJ whole genome shotgun (WGS) entry which is preliminary data.</text>
</comment>
<accession>A0A9Q1FVM7</accession>
<organism evidence="2 3">
    <name type="scientific">Synaphobranchus kaupii</name>
    <name type="common">Kaup's arrowtooth eel</name>
    <dbReference type="NCBI Taxonomy" id="118154"/>
    <lineage>
        <taxon>Eukaryota</taxon>
        <taxon>Metazoa</taxon>
        <taxon>Chordata</taxon>
        <taxon>Craniata</taxon>
        <taxon>Vertebrata</taxon>
        <taxon>Euteleostomi</taxon>
        <taxon>Actinopterygii</taxon>
        <taxon>Neopterygii</taxon>
        <taxon>Teleostei</taxon>
        <taxon>Anguilliformes</taxon>
        <taxon>Synaphobranchidae</taxon>
        <taxon>Synaphobranchus</taxon>
    </lineage>
</organism>
<evidence type="ECO:0000256" key="1">
    <source>
        <dbReference type="SAM" id="MobiDB-lite"/>
    </source>
</evidence>
<sequence>MKTNGRPVGVVTTEGSLSTGGGGLLVTERHSFQSTLPRFKGRLVGERAVPRRKRRYSDMLSEKGGFLYHSWRVRGLDAVYPPGENGAEREDKRMALRVSKTKIGLLCACSASPPLINMRDDGGWMGPFWAPCLTPPLRLPPVTVLNTAVPRVRVVTLSAGPAGPMDVGCTGCRVREGPPKDGLTTAEASPPLGEEQRWGGAQHQAH</sequence>
<keyword evidence="3" id="KW-1185">Reference proteome</keyword>
<feature type="region of interest" description="Disordered" evidence="1">
    <location>
        <begin position="174"/>
        <end position="206"/>
    </location>
</feature>
<protein>
    <submittedName>
        <fullName evidence="2">Uncharacterized protein</fullName>
    </submittedName>
</protein>
<proteinExistence type="predicted"/>
<gene>
    <name evidence="2" type="ORF">SKAU_G00084550</name>
</gene>
<dbReference type="Proteomes" id="UP001152622">
    <property type="component" value="Chromosome 3"/>
</dbReference>
<dbReference type="EMBL" id="JAINUF010000003">
    <property type="protein sequence ID" value="KAJ8368427.1"/>
    <property type="molecule type" value="Genomic_DNA"/>
</dbReference>